<dbReference type="PANTHER" id="PTHR14226">
    <property type="entry name" value="NEUROPATHY TARGET ESTERASE/SWISS CHEESE D.MELANOGASTER"/>
    <property type="match status" value="1"/>
</dbReference>
<evidence type="ECO:0000256" key="2">
    <source>
        <dbReference type="ARBA" id="ARBA00022963"/>
    </source>
</evidence>
<gene>
    <name evidence="6" type="ORF">I0Q91_04820</name>
</gene>
<keyword evidence="3 4" id="KW-0443">Lipid metabolism</keyword>
<sequence length="295" mass="32047">MTEKRNYLIIFLICLFILLPFFSGTIHADSEELGEIEEDKKVALVLGGGAAWGIAHIGVIDVLVNEGLEFDIITGTSAGSIIGAFHADGYSVDELIDEISTLGFTDFLYPSFDGLGFFSLNRIESYFNDKLSAENIEDLPIDFAVSTTNIDTGEPAVFSEGPLAKLITASSAVPIMFGPVKYDGYWLADGGLVDNLPVKAARELGADIIIAVDVGANFRFTRKPEGRIEYGNRVFNIMRKASYSPSGVDILIAPELDNFSGTDFNNYSEIIGVGQRAAEEKLPEIRELLGIEPVD</sequence>
<proteinExistence type="predicted"/>
<accession>A0A931AT98</accession>
<dbReference type="SUPFAM" id="SSF52151">
    <property type="entry name" value="FabD/lysophospholipase-like"/>
    <property type="match status" value="1"/>
</dbReference>
<evidence type="ECO:0000256" key="3">
    <source>
        <dbReference type="ARBA" id="ARBA00023098"/>
    </source>
</evidence>
<comment type="caution">
    <text evidence="6">The sequence shown here is derived from an EMBL/GenBank/DDBJ whole genome shotgun (WGS) entry which is preliminary data.</text>
</comment>
<feature type="active site" description="Proton acceptor" evidence="4">
    <location>
        <position position="189"/>
    </location>
</feature>
<evidence type="ECO:0000256" key="4">
    <source>
        <dbReference type="PROSITE-ProRule" id="PRU01161"/>
    </source>
</evidence>
<feature type="active site" description="Nucleophile" evidence="4">
    <location>
        <position position="77"/>
    </location>
</feature>
<reference evidence="6" key="1">
    <citation type="submission" date="2020-11" db="EMBL/GenBank/DDBJ databases">
        <title>Halonatronomonas betainensis gen. nov., sp. nov. a novel haloalkaliphilic representative of the family Halanaerobiacae capable of betaine degradation.</title>
        <authorList>
            <person name="Boltyanskaya Y."/>
            <person name="Kevbrin V."/>
            <person name="Detkova E."/>
            <person name="Grouzdev D.S."/>
            <person name="Koziaeva V."/>
            <person name="Zhilina T."/>
        </authorList>
    </citation>
    <scope>NUCLEOTIDE SEQUENCE</scope>
    <source>
        <strain evidence="6">Z-7014</strain>
    </source>
</reference>
<dbReference type="InterPro" id="IPR016035">
    <property type="entry name" value="Acyl_Trfase/lysoPLipase"/>
</dbReference>
<dbReference type="GO" id="GO:0016787">
    <property type="term" value="F:hydrolase activity"/>
    <property type="evidence" value="ECO:0007669"/>
    <property type="project" value="UniProtKB-UniRule"/>
</dbReference>
<dbReference type="PANTHER" id="PTHR14226:SF76">
    <property type="entry name" value="NTE FAMILY PROTEIN RSSA"/>
    <property type="match status" value="1"/>
</dbReference>
<dbReference type="PROSITE" id="PS51635">
    <property type="entry name" value="PNPLA"/>
    <property type="match status" value="1"/>
</dbReference>
<evidence type="ECO:0000259" key="5">
    <source>
        <dbReference type="PROSITE" id="PS51635"/>
    </source>
</evidence>
<feature type="short sequence motif" description="GXSXG" evidence="4">
    <location>
        <begin position="75"/>
        <end position="79"/>
    </location>
</feature>
<organism evidence="6 7">
    <name type="scientific">Halonatronomonas betaini</name>
    <dbReference type="NCBI Taxonomy" id="2778430"/>
    <lineage>
        <taxon>Bacteria</taxon>
        <taxon>Bacillati</taxon>
        <taxon>Bacillota</taxon>
        <taxon>Clostridia</taxon>
        <taxon>Halanaerobiales</taxon>
        <taxon>Halarsenatibacteraceae</taxon>
        <taxon>Halonatronomonas</taxon>
    </lineage>
</organism>
<comment type="caution">
    <text evidence="4">Lacks conserved residue(s) required for the propagation of feature annotation.</text>
</comment>
<dbReference type="Pfam" id="PF01734">
    <property type="entry name" value="Patatin"/>
    <property type="match status" value="1"/>
</dbReference>
<keyword evidence="1 4" id="KW-0378">Hydrolase</keyword>
<feature type="domain" description="PNPLA" evidence="5">
    <location>
        <begin position="44"/>
        <end position="202"/>
    </location>
</feature>
<evidence type="ECO:0000313" key="7">
    <source>
        <dbReference type="Proteomes" id="UP000621436"/>
    </source>
</evidence>
<dbReference type="RefSeq" id="WP_270453261.1">
    <property type="nucleotide sequence ID" value="NZ_JADPIE010000002.1"/>
</dbReference>
<dbReference type="AlphaFoldDB" id="A0A931AT98"/>
<name>A0A931AT98_9FIRM</name>
<dbReference type="CDD" id="cd07205">
    <property type="entry name" value="Pat_PNPLA6_PNPLA7_NTE1_like"/>
    <property type="match status" value="1"/>
</dbReference>
<keyword evidence="2 4" id="KW-0442">Lipid degradation</keyword>
<dbReference type="Proteomes" id="UP000621436">
    <property type="component" value="Unassembled WGS sequence"/>
</dbReference>
<evidence type="ECO:0000313" key="6">
    <source>
        <dbReference type="EMBL" id="MBF8436395.1"/>
    </source>
</evidence>
<dbReference type="GO" id="GO:0016042">
    <property type="term" value="P:lipid catabolic process"/>
    <property type="evidence" value="ECO:0007669"/>
    <property type="project" value="UniProtKB-UniRule"/>
</dbReference>
<dbReference type="InterPro" id="IPR002641">
    <property type="entry name" value="PNPLA_dom"/>
</dbReference>
<feature type="short sequence motif" description="DGA/G" evidence="4">
    <location>
        <begin position="189"/>
        <end position="191"/>
    </location>
</feature>
<dbReference type="EMBL" id="JADPIE010000002">
    <property type="protein sequence ID" value="MBF8436395.1"/>
    <property type="molecule type" value="Genomic_DNA"/>
</dbReference>
<evidence type="ECO:0000256" key="1">
    <source>
        <dbReference type="ARBA" id="ARBA00022801"/>
    </source>
</evidence>
<dbReference type="InterPro" id="IPR050301">
    <property type="entry name" value="NTE"/>
</dbReference>
<keyword evidence="7" id="KW-1185">Reference proteome</keyword>
<protein>
    <submittedName>
        <fullName evidence="6">Patatin-like phospholipase family protein</fullName>
    </submittedName>
</protein>
<dbReference type="Gene3D" id="3.40.1090.10">
    <property type="entry name" value="Cytosolic phospholipase A2 catalytic domain"/>
    <property type="match status" value="2"/>
</dbReference>